<sequence>MRVAEGVLDVIEGELIGKDHPILRYDSVIVTPHIWAYAYDTLKVMGEAVTDEIVSYVIERSVKGVEIVVMPKQLRSLTP</sequence>
<dbReference type="Gene3D" id="3.40.50.720">
    <property type="entry name" value="NAD(P)-binding Rossmann-like Domain"/>
    <property type="match status" value="2"/>
</dbReference>
<proteinExistence type="predicted"/>
<evidence type="ECO:0000313" key="1">
    <source>
        <dbReference type="EMBL" id="HHQ50717.1"/>
    </source>
</evidence>
<comment type="caution">
    <text evidence="1">The sequence shown here is derived from an EMBL/GenBank/DDBJ whole genome shotgun (WGS) entry which is preliminary data.</text>
</comment>
<protein>
    <recommendedName>
        <fullName evidence="2">D-isomer specific 2-hydroxyacid dehydrogenase NAD-binding domain-containing protein</fullName>
    </recommendedName>
</protein>
<organism evidence="1">
    <name type="scientific">Ignisphaera aggregans</name>
    <dbReference type="NCBI Taxonomy" id="334771"/>
    <lineage>
        <taxon>Archaea</taxon>
        <taxon>Thermoproteota</taxon>
        <taxon>Thermoprotei</taxon>
        <taxon>Desulfurococcales</taxon>
        <taxon>Desulfurococcaceae</taxon>
        <taxon>Ignisphaera</taxon>
    </lineage>
</organism>
<dbReference type="EMBL" id="DRYQ01000076">
    <property type="protein sequence ID" value="HHQ50717.1"/>
    <property type="molecule type" value="Genomic_DNA"/>
</dbReference>
<evidence type="ECO:0008006" key="2">
    <source>
        <dbReference type="Google" id="ProtNLM"/>
    </source>
</evidence>
<gene>
    <name evidence="1" type="ORF">ENM66_05140</name>
</gene>
<dbReference type="AlphaFoldDB" id="A0A7J3Z7R8"/>
<name>A0A7J3Z7R8_9CREN</name>
<accession>A0A7J3Z7R8</accession>
<reference evidence="1" key="1">
    <citation type="journal article" date="2020" name="mSystems">
        <title>Genome- and Community-Level Interaction Insights into Carbon Utilization and Element Cycling Functions of Hydrothermarchaeota in Hydrothermal Sediment.</title>
        <authorList>
            <person name="Zhou Z."/>
            <person name="Liu Y."/>
            <person name="Xu W."/>
            <person name="Pan J."/>
            <person name="Luo Z.H."/>
            <person name="Li M."/>
        </authorList>
    </citation>
    <scope>NUCLEOTIDE SEQUENCE [LARGE SCALE GENOMIC DNA]</scope>
    <source>
        <strain evidence="1">SpSt-1105</strain>
    </source>
</reference>